<feature type="transmembrane region" description="Helical" evidence="7">
    <location>
        <begin position="21"/>
        <end position="41"/>
    </location>
</feature>
<dbReference type="SMART" id="SM00382">
    <property type="entry name" value="AAA"/>
    <property type="match status" value="1"/>
</dbReference>
<name>A0A8J3D665_9BACT</name>
<evidence type="ECO:0000313" key="10">
    <source>
        <dbReference type="EMBL" id="GHB58279.1"/>
    </source>
</evidence>
<dbReference type="PROSITE" id="PS00211">
    <property type="entry name" value="ABC_TRANSPORTER_1"/>
    <property type="match status" value="1"/>
</dbReference>
<dbReference type="SUPFAM" id="SSF52540">
    <property type="entry name" value="P-loop containing nucleoside triphosphate hydrolases"/>
    <property type="match status" value="1"/>
</dbReference>
<keyword evidence="4 10" id="KW-0067">ATP-binding</keyword>
<keyword evidence="6 7" id="KW-0472">Membrane</keyword>
<evidence type="ECO:0000256" key="5">
    <source>
        <dbReference type="ARBA" id="ARBA00022989"/>
    </source>
</evidence>
<keyword evidence="5 7" id="KW-1133">Transmembrane helix</keyword>
<dbReference type="Proteomes" id="UP000598271">
    <property type="component" value="Unassembled WGS sequence"/>
</dbReference>
<evidence type="ECO:0000259" key="8">
    <source>
        <dbReference type="PROSITE" id="PS50893"/>
    </source>
</evidence>
<dbReference type="InterPro" id="IPR011527">
    <property type="entry name" value="ABC1_TM_dom"/>
</dbReference>
<dbReference type="InterPro" id="IPR027417">
    <property type="entry name" value="P-loop_NTPase"/>
</dbReference>
<evidence type="ECO:0000256" key="7">
    <source>
        <dbReference type="SAM" id="Phobius"/>
    </source>
</evidence>
<evidence type="ECO:0000256" key="2">
    <source>
        <dbReference type="ARBA" id="ARBA00022692"/>
    </source>
</evidence>
<keyword evidence="11" id="KW-1185">Reference proteome</keyword>
<dbReference type="Pfam" id="PF00664">
    <property type="entry name" value="ABC_membrane"/>
    <property type="match status" value="1"/>
</dbReference>
<feature type="transmembrane region" description="Helical" evidence="7">
    <location>
        <begin position="91"/>
        <end position="112"/>
    </location>
</feature>
<dbReference type="RefSeq" id="WP_189563208.1">
    <property type="nucleotide sequence ID" value="NZ_BMXF01000001.1"/>
</dbReference>
<gene>
    <name evidence="10" type="ORF">GCM10007390_09710</name>
</gene>
<dbReference type="Gene3D" id="3.40.50.300">
    <property type="entry name" value="P-loop containing nucleotide triphosphate hydrolases"/>
    <property type="match status" value="1"/>
</dbReference>
<dbReference type="CDD" id="cd03251">
    <property type="entry name" value="ABCC_MsbA"/>
    <property type="match status" value="1"/>
</dbReference>
<feature type="domain" description="ABC transmembrane type-1" evidence="9">
    <location>
        <begin position="22"/>
        <end position="340"/>
    </location>
</feature>
<dbReference type="CDD" id="cd18552">
    <property type="entry name" value="ABC_6TM_MsbA_like"/>
    <property type="match status" value="1"/>
</dbReference>
<evidence type="ECO:0000259" key="9">
    <source>
        <dbReference type="PROSITE" id="PS50929"/>
    </source>
</evidence>
<dbReference type="GO" id="GO:0016887">
    <property type="term" value="F:ATP hydrolysis activity"/>
    <property type="evidence" value="ECO:0007669"/>
    <property type="project" value="InterPro"/>
</dbReference>
<dbReference type="InterPro" id="IPR039421">
    <property type="entry name" value="Type_1_exporter"/>
</dbReference>
<feature type="transmembrane region" description="Helical" evidence="7">
    <location>
        <begin position="285"/>
        <end position="303"/>
    </location>
</feature>
<evidence type="ECO:0000256" key="4">
    <source>
        <dbReference type="ARBA" id="ARBA00022840"/>
    </source>
</evidence>
<accession>A0A8J3D665</accession>
<feature type="transmembrane region" description="Helical" evidence="7">
    <location>
        <begin position="181"/>
        <end position="214"/>
    </location>
</feature>
<evidence type="ECO:0000313" key="11">
    <source>
        <dbReference type="Proteomes" id="UP000598271"/>
    </source>
</evidence>
<dbReference type="Gene3D" id="1.20.1560.10">
    <property type="entry name" value="ABC transporter type 1, transmembrane domain"/>
    <property type="match status" value="1"/>
</dbReference>
<dbReference type="InterPro" id="IPR036640">
    <property type="entry name" value="ABC1_TM_sf"/>
</dbReference>
<dbReference type="PROSITE" id="PS50893">
    <property type="entry name" value="ABC_TRANSPORTER_2"/>
    <property type="match status" value="1"/>
</dbReference>
<keyword evidence="2 7" id="KW-0812">Transmembrane</keyword>
<evidence type="ECO:0000256" key="1">
    <source>
        <dbReference type="ARBA" id="ARBA00004651"/>
    </source>
</evidence>
<dbReference type="Pfam" id="PF00005">
    <property type="entry name" value="ABC_tran"/>
    <property type="match status" value="1"/>
</dbReference>
<comment type="subcellular location">
    <subcellularLocation>
        <location evidence="1">Cell membrane</location>
        <topology evidence="1">Multi-pass membrane protein</topology>
    </subcellularLocation>
</comment>
<dbReference type="EMBL" id="BMXF01000001">
    <property type="protein sequence ID" value="GHB58279.1"/>
    <property type="molecule type" value="Genomic_DNA"/>
</dbReference>
<dbReference type="GO" id="GO:0005886">
    <property type="term" value="C:plasma membrane"/>
    <property type="evidence" value="ECO:0007669"/>
    <property type="project" value="UniProtKB-SubCell"/>
</dbReference>
<dbReference type="GO" id="GO:0015421">
    <property type="term" value="F:ABC-type oligopeptide transporter activity"/>
    <property type="evidence" value="ECO:0007669"/>
    <property type="project" value="TreeGrafter"/>
</dbReference>
<dbReference type="GO" id="GO:0005524">
    <property type="term" value="F:ATP binding"/>
    <property type="evidence" value="ECO:0007669"/>
    <property type="project" value="UniProtKB-KW"/>
</dbReference>
<comment type="caution">
    <text evidence="10">The sequence shown here is derived from an EMBL/GenBank/DDBJ whole genome shotgun (WGS) entry which is preliminary data.</text>
</comment>
<reference evidence="10 11" key="1">
    <citation type="journal article" date="2014" name="Int. J. Syst. Evol. Microbiol.">
        <title>Complete genome sequence of Corynebacterium casei LMG S-19264T (=DSM 44701T), isolated from a smear-ripened cheese.</title>
        <authorList>
            <consortium name="US DOE Joint Genome Institute (JGI-PGF)"/>
            <person name="Walter F."/>
            <person name="Albersmeier A."/>
            <person name="Kalinowski J."/>
            <person name="Ruckert C."/>
        </authorList>
    </citation>
    <scope>NUCLEOTIDE SEQUENCE [LARGE SCALE GENOMIC DNA]</scope>
    <source>
        <strain evidence="10 11">KCTC 12866</strain>
    </source>
</reference>
<dbReference type="SUPFAM" id="SSF90123">
    <property type="entry name" value="ABC transporter transmembrane region"/>
    <property type="match status" value="1"/>
</dbReference>
<keyword evidence="3" id="KW-0547">Nucleotide-binding</keyword>
<dbReference type="AlphaFoldDB" id="A0A8J3D665"/>
<protein>
    <submittedName>
        <fullName evidence="10">ABC transporter ATP-binding protein</fullName>
    </submittedName>
</protein>
<organism evidence="10 11">
    <name type="scientific">Persicitalea jodogahamensis</name>
    <dbReference type="NCBI Taxonomy" id="402147"/>
    <lineage>
        <taxon>Bacteria</taxon>
        <taxon>Pseudomonadati</taxon>
        <taxon>Bacteroidota</taxon>
        <taxon>Cytophagia</taxon>
        <taxon>Cytophagales</taxon>
        <taxon>Spirosomataceae</taxon>
        <taxon>Persicitalea</taxon>
    </lineage>
</organism>
<feature type="domain" description="ABC transporter" evidence="8">
    <location>
        <begin position="374"/>
        <end position="607"/>
    </location>
</feature>
<sequence length="610" mass="67815">MKIYWRLLSYARPLGQYIVPFFFASLLASLFGILNFALLIPLLNLLFNQVSSEEAAQMTRLPDPALSIDYLSGLFNYYFGTFMQEHGRLGALQFVCGVIVVSVLLADIFRYLSARVLERFKVNMVARLRQAVFDNAVGLHLGFFSNERKGDLISRVMTDVQEVENSIANTFSAAFKEVFTLLVYLIVLFSVSVSLTLFAFLVFPISGAFIAYIVKQMRKDARTGQQRLGGLISLMDEAFGGMRVVKGFNAENFIKKRFWQENDAYRRAIKSMAYKREMAGPFSEFMGVTIVAFILLYGGSLVLSNESELSAAEFIFYIITFSQVLRPAKEISNAFSNTQRGLASGERVLELVDAVNTIPEKPGDVSVSEFSEKIEVRNVWFAYETGSPVLSDINFTMTKGKTVALVGSSGGGKSTLADLIPRFYEPTAGNILYDGQNLSNITPASLRSQMGIVTQESILFNDTIFNNIAFGAHTTEEEVIAAAKIANAHDFISEQSEGYQTVIGDRGTKLSGGQRQRLSIARAILKNPPILILDEATSALDTESEKLVQEALAHLMQNRTVLVIAHRLSTIQHADEILVLHQGRIIERGTHDVLLKNPDGFYWKLTAMQS</sequence>
<dbReference type="InterPro" id="IPR003439">
    <property type="entry name" value="ABC_transporter-like_ATP-bd"/>
</dbReference>
<dbReference type="InterPro" id="IPR003593">
    <property type="entry name" value="AAA+_ATPase"/>
</dbReference>
<evidence type="ECO:0000256" key="6">
    <source>
        <dbReference type="ARBA" id="ARBA00023136"/>
    </source>
</evidence>
<dbReference type="PANTHER" id="PTHR43394">
    <property type="entry name" value="ATP-DEPENDENT PERMEASE MDL1, MITOCHONDRIAL"/>
    <property type="match status" value="1"/>
</dbReference>
<evidence type="ECO:0000256" key="3">
    <source>
        <dbReference type="ARBA" id="ARBA00022741"/>
    </source>
</evidence>
<proteinExistence type="predicted"/>
<dbReference type="PROSITE" id="PS50929">
    <property type="entry name" value="ABC_TM1F"/>
    <property type="match status" value="1"/>
</dbReference>
<dbReference type="InterPro" id="IPR017871">
    <property type="entry name" value="ABC_transporter-like_CS"/>
</dbReference>
<dbReference type="PANTHER" id="PTHR43394:SF1">
    <property type="entry name" value="ATP-BINDING CASSETTE SUB-FAMILY B MEMBER 10, MITOCHONDRIAL"/>
    <property type="match status" value="1"/>
</dbReference>
<dbReference type="FunFam" id="3.40.50.300:FF:000218">
    <property type="entry name" value="Multidrug ABC transporter ATP-binding protein"/>
    <property type="match status" value="1"/>
</dbReference>